<dbReference type="Proteomes" id="UP001437256">
    <property type="component" value="Unassembled WGS sequence"/>
</dbReference>
<evidence type="ECO:0000256" key="4">
    <source>
        <dbReference type="ARBA" id="ARBA00023136"/>
    </source>
</evidence>
<accession>A0ABR2ZW35</accession>
<feature type="region of interest" description="Disordered" evidence="5">
    <location>
        <begin position="18"/>
        <end position="41"/>
    </location>
</feature>
<keyword evidence="4" id="KW-0472">Membrane</keyword>
<organism evidence="7 8">
    <name type="scientific">Marasmius tenuissimus</name>
    <dbReference type="NCBI Taxonomy" id="585030"/>
    <lineage>
        <taxon>Eukaryota</taxon>
        <taxon>Fungi</taxon>
        <taxon>Dikarya</taxon>
        <taxon>Basidiomycota</taxon>
        <taxon>Agaricomycotina</taxon>
        <taxon>Agaricomycetes</taxon>
        <taxon>Agaricomycetidae</taxon>
        <taxon>Agaricales</taxon>
        <taxon>Marasmiineae</taxon>
        <taxon>Marasmiaceae</taxon>
        <taxon>Marasmius</taxon>
    </lineage>
</organism>
<dbReference type="Pfam" id="PF07738">
    <property type="entry name" value="Sad1_UNC"/>
    <property type="match status" value="1"/>
</dbReference>
<gene>
    <name evidence="7" type="ORF">AAF712_007579</name>
</gene>
<sequence length="255" mass="27504">MPRLDAGRFASLPTQCSSDIFDDDGNTGITGSHSGTEESDGVSSIPIYMDVDYALKANGGNIIPAFTSKTLGYAEASIGLLDRLRYLTRGYYPQHVGIMPPDAIIEDALQIGQCWSFSGSRGHIGIALSQPIIVTHVTFHHPNRRELSHKSLGQLPSQLHMWSLLSDGEAVSLDPSKHPVSPAGRFITRKGHHPSGDFVSLANLTYQSSPGQRNTVSLVPTGIVTKAVILEITANEGADRTCLYRISVHGISPQF</sequence>
<protein>
    <recommendedName>
        <fullName evidence="6">SUN domain-containing protein</fullName>
    </recommendedName>
</protein>
<evidence type="ECO:0000256" key="1">
    <source>
        <dbReference type="ARBA" id="ARBA00004370"/>
    </source>
</evidence>
<evidence type="ECO:0000313" key="8">
    <source>
        <dbReference type="Proteomes" id="UP001437256"/>
    </source>
</evidence>
<evidence type="ECO:0000256" key="5">
    <source>
        <dbReference type="SAM" id="MobiDB-lite"/>
    </source>
</evidence>
<dbReference type="InterPro" id="IPR045119">
    <property type="entry name" value="SUN1-5"/>
</dbReference>
<evidence type="ECO:0000256" key="2">
    <source>
        <dbReference type="ARBA" id="ARBA00022692"/>
    </source>
</evidence>
<proteinExistence type="predicted"/>
<evidence type="ECO:0000256" key="3">
    <source>
        <dbReference type="ARBA" id="ARBA00022989"/>
    </source>
</evidence>
<dbReference type="EMBL" id="JBBXMP010000048">
    <property type="protein sequence ID" value="KAL0065374.1"/>
    <property type="molecule type" value="Genomic_DNA"/>
</dbReference>
<evidence type="ECO:0000313" key="7">
    <source>
        <dbReference type="EMBL" id="KAL0065374.1"/>
    </source>
</evidence>
<evidence type="ECO:0000259" key="6">
    <source>
        <dbReference type="PROSITE" id="PS51469"/>
    </source>
</evidence>
<dbReference type="PROSITE" id="PS51469">
    <property type="entry name" value="SUN"/>
    <property type="match status" value="1"/>
</dbReference>
<comment type="subcellular location">
    <subcellularLocation>
        <location evidence="1">Membrane</location>
    </subcellularLocation>
</comment>
<keyword evidence="8" id="KW-1185">Reference proteome</keyword>
<keyword evidence="2" id="KW-0812">Transmembrane</keyword>
<name>A0ABR2ZW35_9AGAR</name>
<keyword evidence="3" id="KW-1133">Transmembrane helix</keyword>
<dbReference type="PANTHER" id="PTHR12911:SF8">
    <property type="entry name" value="KLAROID PROTEIN-RELATED"/>
    <property type="match status" value="1"/>
</dbReference>
<dbReference type="Gene3D" id="2.60.120.260">
    <property type="entry name" value="Galactose-binding domain-like"/>
    <property type="match status" value="1"/>
</dbReference>
<feature type="domain" description="SUN" evidence="6">
    <location>
        <begin position="59"/>
        <end position="253"/>
    </location>
</feature>
<comment type="caution">
    <text evidence="7">The sequence shown here is derived from an EMBL/GenBank/DDBJ whole genome shotgun (WGS) entry which is preliminary data.</text>
</comment>
<dbReference type="PANTHER" id="PTHR12911">
    <property type="entry name" value="SAD1/UNC-84-LIKE PROTEIN-RELATED"/>
    <property type="match status" value="1"/>
</dbReference>
<dbReference type="InterPro" id="IPR012919">
    <property type="entry name" value="SUN_dom"/>
</dbReference>
<reference evidence="7 8" key="1">
    <citation type="submission" date="2024-05" db="EMBL/GenBank/DDBJ databases">
        <title>A draft genome resource for the thread blight pathogen Marasmius tenuissimus strain MS-2.</title>
        <authorList>
            <person name="Yulfo-Soto G.E."/>
            <person name="Baruah I.K."/>
            <person name="Amoako-Attah I."/>
            <person name="Bukari Y."/>
            <person name="Meinhardt L.W."/>
            <person name="Bailey B.A."/>
            <person name="Cohen S.P."/>
        </authorList>
    </citation>
    <scope>NUCLEOTIDE SEQUENCE [LARGE SCALE GENOMIC DNA]</scope>
    <source>
        <strain evidence="7 8">MS-2</strain>
    </source>
</reference>